<evidence type="ECO:0000256" key="1">
    <source>
        <dbReference type="SAM" id="SignalP"/>
    </source>
</evidence>
<accession>A0A835GRR7</accession>
<keyword evidence="1" id="KW-0732">Signal</keyword>
<comment type="caution">
    <text evidence="2">The sequence shown here is derived from an EMBL/GenBank/DDBJ whole genome shotgun (WGS) entry which is preliminary data.</text>
</comment>
<name>A0A835GRR7_SPOEX</name>
<keyword evidence="3" id="KW-1185">Reference proteome</keyword>
<feature type="chain" id="PRO_5032733340" evidence="1">
    <location>
        <begin position="25"/>
        <end position="294"/>
    </location>
</feature>
<sequence length="294" mass="31966">MAAKILYLLLALVATCSSLQNTAADNNYTSKVEEATPPQNVVSDSLIKSVPLIRYQRSPDFNQIQPNVAPGFRGNFRRDGLSGQFGHFPQNGFVNPPYPNGFIHAGPNRYNTGAPFSDRFFNPGHGPMGNLGGFRTNGFIPGRFPQDGFRNPGHPGGFIPRAIRPGGFVNPIIRRGFIGSPLNSIGIPHPRNEGGYGPGFNNQNPNRDQLNTIHNRGPAGAEMQNLPDGSVGIHISAFNETDAGTVNTVVHVVVVPNKEQNNLHNGRNDQNSLEVRKNIVADVKKILDNILDKH</sequence>
<reference evidence="2" key="1">
    <citation type="submission" date="2020-08" db="EMBL/GenBank/DDBJ databases">
        <title>Spodoptera exigua strain:BAW_Kor-Di-RS1 Genome sequencing and assembly.</title>
        <authorList>
            <person name="Kim J."/>
            <person name="Nam H.Y."/>
            <person name="Kwon M."/>
            <person name="Choi J.H."/>
            <person name="Cho S.R."/>
            <person name="Kim G.-H."/>
        </authorList>
    </citation>
    <scope>NUCLEOTIDE SEQUENCE</scope>
    <source>
        <strain evidence="2">BAW_Kor-Di-RS1</strain>
        <tissue evidence="2">Whole-body</tissue>
    </source>
</reference>
<proteinExistence type="predicted"/>
<dbReference type="EMBL" id="JACKWZ010000001">
    <property type="protein sequence ID" value="KAF9424726.1"/>
    <property type="molecule type" value="Genomic_DNA"/>
</dbReference>
<dbReference type="Proteomes" id="UP000648187">
    <property type="component" value="Unassembled WGS sequence"/>
</dbReference>
<evidence type="ECO:0000313" key="3">
    <source>
        <dbReference type="Proteomes" id="UP000648187"/>
    </source>
</evidence>
<organism evidence="2 3">
    <name type="scientific">Spodoptera exigua</name>
    <name type="common">Beet armyworm</name>
    <name type="synonym">Noctua fulgens</name>
    <dbReference type="NCBI Taxonomy" id="7107"/>
    <lineage>
        <taxon>Eukaryota</taxon>
        <taxon>Metazoa</taxon>
        <taxon>Ecdysozoa</taxon>
        <taxon>Arthropoda</taxon>
        <taxon>Hexapoda</taxon>
        <taxon>Insecta</taxon>
        <taxon>Pterygota</taxon>
        <taxon>Neoptera</taxon>
        <taxon>Endopterygota</taxon>
        <taxon>Lepidoptera</taxon>
        <taxon>Glossata</taxon>
        <taxon>Ditrysia</taxon>
        <taxon>Noctuoidea</taxon>
        <taxon>Noctuidae</taxon>
        <taxon>Amphipyrinae</taxon>
        <taxon>Spodoptera</taxon>
    </lineage>
</organism>
<gene>
    <name evidence="2" type="ORF">HW555_000027</name>
</gene>
<evidence type="ECO:0000313" key="2">
    <source>
        <dbReference type="EMBL" id="KAF9424726.1"/>
    </source>
</evidence>
<dbReference type="AlphaFoldDB" id="A0A835GRR7"/>
<feature type="signal peptide" evidence="1">
    <location>
        <begin position="1"/>
        <end position="24"/>
    </location>
</feature>
<protein>
    <submittedName>
        <fullName evidence="2">Uncharacterized protein</fullName>
    </submittedName>
</protein>